<organism evidence="1">
    <name type="scientific">virus sp. ctE0n6</name>
    <dbReference type="NCBI Taxonomy" id="2827985"/>
    <lineage>
        <taxon>Viruses</taxon>
    </lineage>
</organism>
<evidence type="ECO:0000313" key="1">
    <source>
        <dbReference type="EMBL" id="DAE29969.1"/>
    </source>
</evidence>
<protein>
    <submittedName>
        <fullName evidence="1">Uncharacterized protein</fullName>
    </submittedName>
</protein>
<dbReference type="EMBL" id="BK059101">
    <property type="protein sequence ID" value="DAE29969.1"/>
    <property type="molecule type" value="Genomic_DNA"/>
</dbReference>
<accession>A0A8S5RFW1</accession>
<sequence>MINEILNDFIKIYNYIIDKKLTNAEGVPNHDIFQDLLYKLATKYNLECKKEYSGVLWYNKEKKAWRRGRIDIVYFKDGEPYLSLEIDSKLKGHNIKKLKANKQFKYKVWYCYNSRVNTKEYYDLLDKIDPEKDIIYITKDDKEIIV</sequence>
<proteinExistence type="predicted"/>
<name>A0A8S5RFW1_9VIRU</name>
<reference evidence="1" key="1">
    <citation type="journal article" date="2021" name="Proc. Natl. Acad. Sci. U.S.A.">
        <title>A Catalog of Tens of Thousands of Viruses from Human Metagenomes Reveals Hidden Associations with Chronic Diseases.</title>
        <authorList>
            <person name="Tisza M.J."/>
            <person name="Buck C.B."/>
        </authorList>
    </citation>
    <scope>NUCLEOTIDE SEQUENCE</scope>
    <source>
        <strain evidence="1">CtE0n6</strain>
    </source>
</reference>